<gene>
    <name evidence="9" type="ORF">POM88_008467</name>
</gene>
<dbReference type="GO" id="GO:0005975">
    <property type="term" value="P:carbohydrate metabolic process"/>
    <property type="evidence" value="ECO:0007669"/>
    <property type="project" value="InterPro"/>
</dbReference>
<keyword evidence="8" id="KW-1133">Transmembrane helix</keyword>
<sequence length="431" mass="48380">MVIKLEYLVVCVGRIRNIVIFRPLGRAFIYCPFWLRSSQEEQNYQRRSAKKMATTFWALLLLLCFSDFFVRINGLGVGINYGQIANNLPSPSRVSSLLNSLNISRVKLYDADPNVLTAFSNSNVQFIIGLGNEYLQTMNDPTKAQTWIQQHLQPHLTRTRISCILVGNEVFASNDTQLRSYLLPAMQSVYGALVNLGLSKQVYVTTAHSLQILSNSFPPSAGSFRDDLTQYIDPILGFHSQTKSPFLINAYPFFAYKDSPDQVSLDYVLFQPNQGIKDPITDLNYDNMLYAQIDSVYSAMRALGHSDVEVQISETGWPSKGDPNEVGATVENAGLYNRNLLKRIEERQGTPARPSVPIDVYVFALFNENLKPGPSSERNYGLYYPNGNPVLSGNGNFLDHICPCCPCHFTLNLKAGKLKFHLFLNITEGSK</sequence>
<comment type="catalytic activity">
    <reaction evidence="1">
        <text>Hydrolysis of (1-&gt;3)-beta-D-glucosidic linkages in (1-&gt;3)-beta-D-glucans.</text>
        <dbReference type="EC" id="3.2.1.39"/>
    </reaction>
</comment>
<comment type="similarity">
    <text evidence="2 7">Belongs to the glycosyl hydrolase 17 family.</text>
</comment>
<keyword evidence="6" id="KW-0326">Glycosidase</keyword>
<evidence type="ECO:0000256" key="6">
    <source>
        <dbReference type="ARBA" id="ARBA00023295"/>
    </source>
</evidence>
<evidence type="ECO:0000256" key="7">
    <source>
        <dbReference type="RuleBase" id="RU004335"/>
    </source>
</evidence>
<evidence type="ECO:0000256" key="4">
    <source>
        <dbReference type="ARBA" id="ARBA00022729"/>
    </source>
</evidence>
<proteinExistence type="inferred from homology"/>
<evidence type="ECO:0000256" key="2">
    <source>
        <dbReference type="ARBA" id="ARBA00008773"/>
    </source>
</evidence>
<keyword evidence="5" id="KW-0378">Hydrolase</keyword>
<keyword evidence="10" id="KW-1185">Reference proteome</keyword>
<evidence type="ECO:0000256" key="3">
    <source>
        <dbReference type="ARBA" id="ARBA00012780"/>
    </source>
</evidence>
<name>A0AAD8J6Q7_9APIA</name>
<feature type="transmembrane region" description="Helical" evidence="8">
    <location>
        <begin position="52"/>
        <end position="70"/>
    </location>
</feature>
<protein>
    <recommendedName>
        <fullName evidence="3">glucan endo-1,3-beta-D-glucosidase</fullName>
        <ecNumber evidence="3">3.2.1.39</ecNumber>
    </recommendedName>
</protein>
<evidence type="ECO:0000256" key="8">
    <source>
        <dbReference type="SAM" id="Phobius"/>
    </source>
</evidence>
<dbReference type="AlphaFoldDB" id="A0AAD8J6Q7"/>
<dbReference type="InterPro" id="IPR044965">
    <property type="entry name" value="Glyco_hydro_17_plant"/>
</dbReference>
<keyword evidence="4" id="KW-0732">Signal</keyword>
<dbReference type="EMBL" id="JAUIZM010000002">
    <property type="protein sequence ID" value="KAK1398604.1"/>
    <property type="molecule type" value="Genomic_DNA"/>
</dbReference>
<dbReference type="Gene3D" id="3.20.20.80">
    <property type="entry name" value="Glycosidases"/>
    <property type="match status" value="1"/>
</dbReference>
<dbReference type="SUPFAM" id="SSF51445">
    <property type="entry name" value="(Trans)glycosidases"/>
    <property type="match status" value="1"/>
</dbReference>
<reference evidence="9" key="1">
    <citation type="submission" date="2023-02" db="EMBL/GenBank/DDBJ databases">
        <title>Genome of toxic invasive species Heracleum sosnowskyi carries increased number of genes despite the absence of recent whole-genome duplications.</title>
        <authorList>
            <person name="Schelkunov M."/>
            <person name="Shtratnikova V."/>
            <person name="Makarenko M."/>
            <person name="Klepikova A."/>
            <person name="Omelchenko D."/>
            <person name="Novikova G."/>
            <person name="Obukhova E."/>
            <person name="Bogdanov V."/>
            <person name="Penin A."/>
            <person name="Logacheva M."/>
        </authorList>
    </citation>
    <scope>NUCLEOTIDE SEQUENCE</scope>
    <source>
        <strain evidence="9">Hsosn_3</strain>
        <tissue evidence="9">Leaf</tissue>
    </source>
</reference>
<comment type="caution">
    <text evidence="9">The sequence shown here is derived from an EMBL/GenBank/DDBJ whole genome shotgun (WGS) entry which is preliminary data.</text>
</comment>
<dbReference type="FunFam" id="3.20.20.80:FF:000005">
    <property type="entry name" value="Glucan endo-1,3-beta-glucosidase 14"/>
    <property type="match status" value="1"/>
</dbReference>
<evidence type="ECO:0000313" key="10">
    <source>
        <dbReference type="Proteomes" id="UP001237642"/>
    </source>
</evidence>
<keyword evidence="8" id="KW-0472">Membrane</keyword>
<dbReference type="Pfam" id="PF00332">
    <property type="entry name" value="Glyco_hydro_17"/>
    <property type="match status" value="1"/>
</dbReference>
<dbReference type="GO" id="GO:0042973">
    <property type="term" value="F:glucan endo-1,3-beta-D-glucosidase activity"/>
    <property type="evidence" value="ECO:0007669"/>
    <property type="project" value="UniProtKB-EC"/>
</dbReference>
<dbReference type="EC" id="3.2.1.39" evidence="3"/>
<dbReference type="Proteomes" id="UP001237642">
    <property type="component" value="Unassembled WGS sequence"/>
</dbReference>
<dbReference type="InterPro" id="IPR000490">
    <property type="entry name" value="Glyco_hydro_17"/>
</dbReference>
<evidence type="ECO:0000256" key="5">
    <source>
        <dbReference type="ARBA" id="ARBA00022801"/>
    </source>
</evidence>
<accession>A0AAD8J6Q7</accession>
<reference evidence="9" key="2">
    <citation type="submission" date="2023-05" db="EMBL/GenBank/DDBJ databases">
        <authorList>
            <person name="Schelkunov M.I."/>
        </authorList>
    </citation>
    <scope>NUCLEOTIDE SEQUENCE</scope>
    <source>
        <strain evidence="9">Hsosn_3</strain>
        <tissue evidence="9">Leaf</tissue>
    </source>
</reference>
<dbReference type="PANTHER" id="PTHR32227">
    <property type="entry name" value="GLUCAN ENDO-1,3-BETA-GLUCOSIDASE BG1-RELATED-RELATED"/>
    <property type="match status" value="1"/>
</dbReference>
<dbReference type="InterPro" id="IPR017853">
    <property type="entry name" value="GH"/>
</dbReference>
<evidence type="ECO:0000256" key="1">
    <source>
        <dbReference type="ARBA" id="ARBA00000382"/>
    </source>
</evidence>
<evidence type="ECO:0000313" key="9">
    <source>
        <dbReference type="EMBL" id="KAK1398604.1"/>
    </source>
</evidence>
<keyword evidence="8" id="KW-0812">Transmembrane</keyword>
<organism evidence="9 10">
    <name type="scientific">Heracleum sosnowskyi</name>
    <dbReference type="NCBI Taxonomy" id="360622"/>
    <lineage>
        <taxon>Eukaryota</taxon>
        <taxon>Viridiplantae</taxon>
        <taxon>Streptophyta</taxon>
        <taxon>Embryophyta</taxon>
        <taxon>Tracheophyta</taxon>
        <taxon>Spermatophyta</taxon>
        <taxon>Magnoliopsida</taxon>
        <taxon>eudicotyledons</taxon>
        <taxon>Gunneridae</taxon>
        <taxon>Pentapetalae</taxon>
        <taxon>asterids</taxon>
        <taxon>campanulids</taxon>
        <taxon>Apiales</taxon>
        <taxon>Apiaceae</taxon>
        <taxon>Apioideae</taxon>
        <taxon>apioid superclade</taxon>
        <taxon>Tordylieae</taxon>
        <taxon>Tordyliinae</taxon>
        <taxon>Heracleum</taxon>
    </lineage>
</organism>